<dbReference type="PRINTS" id="PR00776">
    <property type="entry name" value="HEMOGLOBNASE"/>
</dbReference>
<gene>
    <name evidence="15" type="primary">20210082</name>
    <name evidence="14" type="ORF">HELRODRAFT_185311</name>
</gene>
<dbReference type="HOGENOM" id="CLU_024160_0_0_1"/>
<dbReference type="InParanoid" id="T1FMN3"/>
<evidence type="ECO:0000256" key="9">
    <source>
        <dbReference type="ARBA" id="ARBA00069042"/>
    </source>
</evidence>
<feature type="chain" id="PRO_5010980813" description="Hemoglobinase" evidence="12">
    <location>
        <begin position="24"/>
        <end position="454"/>
    </location>
</feature>
<comment type="function">
    <text evidence="8">This protease is used by the parasite for degradation of the host globin.</text>
</comment>
<keyword evidence="16" id="KW-1185">Reference proteome</keyword>
<dbReference type="OrthoDB" id="9973749at2759"/>
<evidence type="ECO:0000256" key="12">
    <source>
        <dbReference type="SAM" id="SignalP"/>
    </source>
</evidence>
<dbReference type="Pfam" id="PF20985">
    <property type="entry name" value="Legum_prodom"/>
    <property type="match status" value="1"/>
</dbReference>
<dbReference type="InterPro" id="IPR048501">
    <property type="entry name" value="Legum_prodom"/>
</dbReference>
<dbReference type="Pfam" id="PF01650">
    <property type="entry name" value="Peptidase_C13"/>
    <property type="match status" value="1"/>
</dbReference>
<sequence>MHLGKSLLVFVLLTVFLSCGIECKKLYFDQLRKNLFFNDPKEPVENSAASTHWVLLVAGSNGWDNYRHQADVSHAYQVVRKHGIPEENIITMMYDDIADNRENPTKGKIINHPHGPDVYKGVVVDYKKHDVTPENFLAVLRGDEEKMKHIGSGKVIKSGPNDHIFVNFVDHGAPGLLAFPSSQLYAKDFIQTIKSMHSKNQYNEMVIYIEACESGSMFENLLPSNISVYATTAANAFESSYACYYDDERQTYLGDLYSVNWMEDSDSEYLNMETIHKQYLVVKKDTNTSHVQEFGEPKISRQSLDNFQGEPGYDVDPRPNMQAIKFDAVPSEDVPLAILYNRLDNTNNPSEQQILKDKVKALIKEKDEVEDLMKRIVRRVSMMSNRHFAGLMGASHPLTDHDCYRTAVDVYDQHCYDISQNGYARKSLRKLVNMCEENISPVVIVNAITKACKN</sequence>
<evidence type="ECO:0000256" key="11">
    <source>
        <dbReference type="SAM" id="Coils"/>
    </source>
</evidence>
<evidence type="ECO:0000313" key="15">
    <source>
        <dbReference type="EnsemblMetazoa" id="HelroP185311"/>
    </source>
</evidence>
<feature type="active site" description="Nucleophile" evidence="10">
    <location>
        <position position="212"/>
    </location>
</feature>
<reference evidence="16" key="1">
    <citation type="submission" date="2012-12" db="EMBL/GenBank/DDBJ databases">
        <authorList>
            <person name="Hellsten U."/>
            <person name="Grimwood J."/>
            <person name="Chapman J.A."/>
            <person name="Shapiro H."/>
            <person name="Aerts A."/>
            <person name="Otillar R.P."/>
            <person name="Terry A.Y."/>
            <person name="Boore J.L."/>
            <person name="Simakov O."/>
            <person name="Marletaz F."/>
            <person name="Cho S.-J."/>
            <person name="Edsinger-Gonzales E."/>
            <person name="Havlak P."/>
            <person name="Kuo D.-H."/>
            <person name="Larsson T."/>
            <person name="Lv J."/>
            <person name="Arendt D."/>
            <person name="Savage R."/>
            <person name="Osoegawa K."/>
            <person name="de Jong P."/>
            <person name="Lindberg D.R."/>
            <person name="Seaver E.C."/>
            <person name="Weisblat D.A."/>
            <person name="Putnam N.H."/>
            <person name="Grigoriev I.V."/>
            <person name="Rokhsar D.S."/>
        </authorList>
    </citation>
    <scope>NUCLEOTIDE SEQUENCE</scope>
</reference>
<reference evidence="15" key="3">
    <citation type="submission" date="2015-06" db="UniProtKB">
        <authorList>
            <consortium name="EnsemblMetazoa"/>
        </authorList>
    </citation>
    <scope>IDENTIFICATION</scope>
</reference>
<evidence type="ECO:0000256" key="1">
    <source>
        <dbReference type="ARBA" id="ARBA00000810"/>
    </source>
</evidence>
<dbReference type="EMBL" id="AMQM01002854">
    <property type="status" value="NOT_ANNOTATED_CDS"/>
    <property type="molecule type" value="Genomic_DNA"/>
</dbReference>
<feature type="coiled-coil region" evidence="11">
    <location>
        <begin position="352"/>
        <end position="379"/>
    </location>
</feature>
<dbReference type="InterPro" id="IPR046427">
    <property type="entry name" value="Legumain_prodom_sf"/>
</dbReference>
<evidence type="ECO:0000256" key="7">
    <source>
        <dbReference type="ARBA" id="ARBA00022807"/>
    </source>
</evidence>
<keyword evidence="6" id="KW-0378">Hydrolase</keyword>
<evidence type="ECO:0000256" key="10">
    <source>
        <dbReference type="PIRSR" id="PIRSR019663-1"/>
    </source>
</evidence>
<keyword evidence="5 12" id="KW-0732">Signal</keyword>
<dbReference type="GO" id="GO:0006624">
    <property type="term" value="P:vacuolar protein processing"/>
    <property type="evidence" value="ECO:0000318"/>
    <property type="project" value="GO_Central"/>
</dbReference>
<dbReference type="EMBL" id="KB095905">
    <property type="protein sequence ID" value="ESO10018.1"/>
    <property type="molecule type" value="Genomic_DNA"/>
</dbReference>
<dbReference type="Gene3D" id="1.10.132.130">
    <property type="match status" value="1"/>
</dbReference>
<evidence type="ECO:0000256" key="8">
    <source>
        <dbReference type="ARBA" id="ARBA00055993"/>
    </source>
</evidence>
<protein>
    <recommendedName>
        <fullName evidence="9">Hemoglobinase</fullName>
        <ecNumber evidence="3">3.4.22.34</ecNumber>
    </recommendedName>
</protein>
<evidence type="ECO:0000256" key="4">
    <source>
        <dbReference type="ARBA" id="ARBA00022670"/>
    </source>
</evidence>
<evidence type="ECO:0000256" key="2">
    <source>
        <dbReference type="ARBA" id="ARBA00009941"/>
    </source>
</evidence>
<dbReference type="FunFam" id="1.10.132.130:FF:000001">
    <property type="entry name" value="Vacuolar-processing enzyme beta-isozyme"/>
    <property type="match status" value="1"/>
</dbReference>
<dbReference type="PIRSF" id="PIRSF500139">
    <property type="entry name" value="AE"/>
    <property type="match status" value="1"/>
</dbReference>
<dbReference type="CTD" id="20210082"/>
<dbReference type="FunFam" id="3.40.50.1460:FF:000006">
    <property type="entry name" value="Legumain"/>
    <property type="match status" value="1"/>
</dbReference>
<proteinExistence type="inferred from homology"/>
<dbReference type="InterPro" id="IPR043577">
    <property type="entry name" value="AE"/>
</dbReference>
<keyword evidence="11" id="KW-0175">Coiled coil</keyword>
<dbReference type="STRING" id="6412.T1FMN3"/>
<dbReference type="GeneID" id="20210082"/>
<dbReference type="OMA" id="ACGRYNS"/>
<reference evidence="14 16" key="2">
    <citation type="journal article" date="2013" name="Nature">
        <title>Insights into bilaterian evolution from three spiralian genomes.</title>
        <authorList>
            <person name="Simakov O."/>
            <person name="Marletaz F."/>
            <person name="Cho S.J."/>
            <person name="Edsinger-Gonzales E."/>
            <person name="Havlak P."/>
            <person name="Hellsten U."/>
            <person name="Kuo D.H."/>
            <person name="Larsson T."/>
            <person name="Lv J."/>
            <person name="Arendt D."/>
            <person name="Savage R."/>
            <person name="Osoegawa K."/>
            <person name="de Jong P."/>
            <person name="Grimwood J."/>
            <person name="Chapman J.A."/>
            <person name="Shapiro H."/>
            <person name="Aerts A."/>
            <person name="Otillar R.P."/>
            <person name="Terry A.Y."/>
            <person name="Boore J.L."/>
            <person name="Grigoriev I.V."/>
            <person name="Lindberg D.R."/>
            <person name="Seaver E.C."/>
            <person name="Weisblat D.A."/>
            <person name="Putnam N.H."/>
            <person name="Rokhsar D.S."/>
        </authorList>
    </citation>
    <scope>NUCLEOTIDE SEQUENCE</scope>
</reference>
<accession>T1FMN3</accession>
<dbReference type="EC" id="3.4.22.34" evidence="3"/>
<evidence type="ECO:0000256" key="5">
    <source>
        <dbReference type="ARBA" id="ARBA00022729"/>
    </source>
</evidence>
<organism evidence="15 16">
    <name type="scientific">Helobdella robusta</name>
    <name type="common">Californian leech</name>
    <dbReference type="NCBI Taxonomy" id="6412"/>
    <lineage>
        <taxon>Eukaryota</taxon>
        <taxon>Metazoa</taxon>
        <taxon>Spiralia</taxon>
        <taxon>Lophotrochozoa</taxon>
        <taxon>Annelida</taxon>
        <taxon>Clitellata</taxon>
        <taxon>Hirudinea</taxon>
        <taxon>Rhynchobdellida</taxon>
        <taxon>Glossiphoniidae</taxon>
        <taxon>Helobdella</taxon>
    </lineage>
</organism>
<dbReference type="InterPro" id="IPR001096">
    <property type="entry name" value="Peptidase_C13"/>
</dbReference>
<dbReference type="PANTHER" id="PTHR12000">
    <property type="entry name" value="HEMOGLOBINASE FAMILY MEMBER"/>
    <property type="match status" value="1"/>
</dbReference>
<dbReference type="eggNOG" id="KOG1348">
    <property type="taxonomic scope" value="Eukaryota"/>
</dbReference>
<dbReference type="PANTHER" id="PTHR12000:SF42">
    <property type="entry name" value="LEGUMAIN"/>
    <property type="match status" value="1"/>
</dbReference>
<dbReference type="EnsemblMetazoa" id="HelroT185311">
    <property type="protein sequence ID" value="HelroP185311"/>
    <property type="gene ID" value="HelroG185311"/>
</dbReference>
<dbReference type="CDD" id="cd21115">
    <property type="entry name" value="legumain_C"/>
    <property type="match status" value="1"/>
</dbReference>
<dbReference type="Proteomes" id="UP000015101">
    <property type="component" value="Unassembled WGS sequence"/>
</dbReference>
<dbReference type="PROSITE" id="PS51257">
    <property type="entry name" value="PROKAR_LIPOPROTEIN"/>
    <property type="match status" value="1"/>
</dbReference>
<dbReference type="PIRSF" id="PIRSF019663">
    <property type="entry name" value="Legumain"/>
    <property type="match status" value="1"/>
</dbReference>
<comment type="similarity">
    <text evidence="2">Belongs to the peptidase C13 family.</text>
</comment>
<evidence type="ECO:0000313" key="14">
    <source>
        <dbReference type="EMBL" id="ESO10018.1"/>
    </source>
</evidence>
<keyword evidence="7" id="KW-0788">Thiol protease</keyword>
<evidence type="ECO:0000256" key="3">
    <source>
        <dbReference type="ARBA" id="ARBA00012628"/>
    </source>
</evidence>
<evidence type="ECO:0000313" key="16">
    <source>
        <dbReference type="Proteomes" id="UP000015101"/>
    </source>
</evidence>
<dbReference type="GO" id="GO:0051603">
    <property type="term" value="P:proteolysis involved in protein catabolic process"/>
    <property type="evidence" value="ECO:0000318"/>
    <property type="project" value="GO_Central"/>
</dbReference>
<dbReference type="Gene3D" id="3.40.50.1460">
    <property type="match status" value="1"/>
</dbReference>
<comment type="catalytic activity">
    <reaction evidence="1">
        <text>Hydrolysis of proteins and small molecule substrates at -Asn-|-Xaa- bonds.</text>
        <dbReference type="EC" id="3.4.22.34"/>
    </reaction>
</comment>
<evidence type="ECO:0000256" key="6">
    <source>
        <dbReference type="ARBA" id="ARBA00022801"/>
    </source>
</evidence>
<name>T1FMN3_HELRO</name>
<feature type="signal peptide" evidence="12">
    <location>
        <begin position="1"/>
        <end position="23"/>
    </location>
</feature>
<dbReference type="AlphaFoldDB" id="T1FMN3"/>
<dbReference type="GO" id="GO:0005773">
    <property type="term" value="C:vacuole"/>
    <property type="evidence" value="ECO:0007669"/>
    <property type="project" value="GOC"/>
</dbReference>
<feature type="domain" description="Legumain prodomain" evidence="13">
    <location>
        <begin position="359"/>
        <end position="452"/>
    </location>
</feature>
<keyword evidence="4" id="KW-0645">Protease</keyword>
<evidence type="ECO:0000259" key="13">
    <source>
        <dbReference type="Pfam" id="PF20985"/>
    </source>
</evidence>
<dbReference type="KEGG" id="hro:HELRODRAFT_185311"/>
<dbReference type="GO" id="GO:0004197">
    <property type="term" value="F:cysteine-type endopeptidase activity"/>
    <property type="evidence" value="ECO:0000318"/>
    <property type="project" value="GO_Central"/>
</dbReference>
<dbReference type="RefSeq" id="XP_009011832.1">
    <property type="nucleotide sequence ID" value="XM_009013584.1"/>
</dbReference>
<feature type="active site" evidence="10">
    <location>
        <position position="171"/>
    </location>
</feature>